<feature type="domain" description="PSP1 C-terminal" evidence="2">
    <location>
        <begin position="259"/>
        <end position="346"/>
    </location>
</feature>
<evidence type="ECO:0000256" key="1">
    <source>
        <dbReference type="SAM" id="MobiDB-lite"/>
    </source>
</evidence>
<sequence length="386" mass="41994">MIVRTPLADCTVGTFQEENVANGVSGCAKRLMKRTYTHNPYRHITVIPVSVAGPCDWARSHEAAFGAPVFAPNRGVDVAQPPHTYGEPASSSVPCHEGGMCPRSMTYARYGAAPYACPATAAYEAPMEVDESINTSIGADKTVNLSNSTVSCCNAGTPTTSTPNKGSNTLYKMYVDGRPKVVRGVTRAEVSVKLRLGNEVFLVDDVPAVLGAVMVPEELVGRYVIVEGDRGEDLGCIASVSHSGARSAGDASEAGRRLARVLREATAEELEAFQRLDELEESALRFCRAAVQSLNLRVPLQVERAVFQFDRKKLTFTYSSDSYVEFKTLLRALNRQYQCRIWMHQLNWDMNCRDKRQSAGGEGEGRKRSGLKDEGGRRCEAGAVAA</sequence>
<dbReference type="VEuPathDB" id="TriTrypDB:TEOVI_000787500"/>
<dbReference type="NCBIfam" id="NF041131">
    <property type="entry name" value="RicT_YaaT_fam"/>
    <property type="match status" value="1"/>
</dbReference>
<dbReference type="EMBL" id="CZPT02000691">
    <property type="protein sequence ID" value="SCU67134.1"/>
    <property type="molecule type" value="Genomic_DNA"/>
</dbReference>
<dbReference type="PANTHER" id="PTHR43830:SF19">
    <property type="entry name" value="PSP1 C-TERMINAL DOMAIN-CONTAINING PROTEIN"/>
    <property type="match status" value="1"/>
</dbReference>
<evidence type="ECO:0000259" key="2">
    <source>
        <dbReference type="PROSITE" id="PS51411"/>
    </source>
</evidence>
<dbReference type="PANTHER" id="PTHR43830">
    <property type="entry name" value="PROTEIN PSP1"/>
    <property type="match status" value="1"/>
</dbReference>
<comment type="caution">
    <text evidence="3">The sequence shown here is derived from an EMBL/GenBank/DDBJ whole genome shotgun (WGS) entry which is preliminary data.</text>
</comment>
<gene>
    <name evidence="3" type="ORF">TEOVI_000787500</name>
</gene>
<evidence type="ECO:0000313" key="4">
    <source>
        <dbReference type="Proteomes" id="UP000195570"/>
    </source>
</evidence>
<dbReference type="Pfam" id="PF04468">
    <property type="entry name" value="PSP1"/>
    <property type="match status" value="1"/>
</dbReference>
<feature type="region of interest" description="Disordered" evidence="1">
    <location>
        <begin position="356"/>
        <end position="386"/>
    </location>
</feature>
<dbReference type="PROSITE" id="PS51411">
    <property type="entry name" value="PSP1_C"/>
    <property type="match status" value="1"/>
</dbReference>
<organism evidence="3 4">
    <name type="scientific">Trypanosoma equiperdum</name>
    <dbReference type="NCBI Taxonomy" id="5694"/>
    <lineage>
        <taxon>Eukaryota</taxon>
        <taxon>Discoba</taxon>
        <taxon>Euglenozoa</taxon>
        <taxon>Kinetoplastea</taxon>
        <taxon>Metakinetoplastina</taxon>
        <taxon>Trypanosomatida</taxon>
        <taxon>Trypanosomatidae</taxon>
        <taxon>Trypanosoma</taxon>
    </lineage>
</organism>
<name>A0A1G4I5Z6_TRYEQ</name>
<evidence type="ECO:0000313" key="3">
    <source>
        <dbReference type="EMBL" id="SCU67134.1"/>
    </source>
</evidence>
<dbReference type="InterPro" id="IPR047767">
    <property type="entry name" value="PSP1-like"/>
</dbReference>
<proteinExistence type="predicted"/>
<dbReference type="RefSeq" id="XP_067078494.1">
    <property type="nucleotide sequence ID" value="XM_067222393.1"/>
</dbReference>
<dbReference type="GeneID" id="92381809"/>
<dbReference type="InterPro" id="IPR007557">
    <property type="entry name" value="PSP1_C"/>
</dbReference>
<protein>
    <submittedName>
        <fullName evidence="3">PSP1 C-terminal conserved region, putative</fullName>
    </submittedName>
</protein>
<reference evidence="3" key="1">
    <citation type="submission" date="2016-09" db="EMBL/GenBank/DDBJ databases">
        <authorList>
            <person name="Hebert L."/>
            <person name="Moumen B."/>
        </authorList>
    </citation>
    <scope>NUCLEOTIDE SEQUENCE [LARGE SCALE GENOMIC DNA]</scope>
    <source>
        <strain evidence="3">OVI</strain>
    </source>
</reference>
<keyword evidence="4" id="KW-1185">Reference proteome</keyword>
<feature type="compositionally biased region" description="Basic and acidic residues" evidence="1">
    <location>
        <begin position="356"/>
        <end position="380"/>
    </location>
</feature>
<accession>A0A1G4I5Z6</accession>
<dbReference type="AlphaFoldDB" id="A0A1G4I5Z6"/>
<dbReference type="GO" id="GO:0005737">
    <property type="term" value="C:cytoplasm"/>
    <property type="evidence" value="ECO:0007669"/>
    <property type="project" value="TreeGrafter"/>
</dbReference>
<dbReference type="Proteomes" id="UP000195570">
    <property type="component" value="Unassembled WGS sequence"/>
</dbReference>